<reference evidence="2" key="2">
    <citation type="submission" date="2025-08" db="UniProtKB">
        <authorList>
            <consortium name="RefSeq"/>
        </authorList>
    </citation>
    <scope>IDENTIFICATION</scope>
</reference>
<accession>A0AAJ8BX05</accession>
<sequence length="92" mass="10559">MASLESAVRFLALWDMGVVYTLLPLLRRKLIWAPVPRSLVLFHALWALHPVLDPVDFLSESEVHLVNRPTDRPTGRRTDGQMGWFQSPELPQ</sequence>
<proteinExistence type="predicted"/>
<reference evidence="2" key="1">
    <citation type="submission" date="2025-02" db="EMBL/GenBank/DDBJ databases">
        <authorList>
            <consortium name="NCBI Genome Project"/>
        </authorList>
    </citation>
    <scope>NUCLEOTIDE SEQUENCE</scope>
</reference>
<feature type="compositionally biased region" description="Basic and acidic residues" evidence="1">
    <location>
        <begin position="68"/>
        <end position="79"/>
    </location>
</feature>
<evidence type="ECO:0000256" key="1">
    <source>
        <dbReference type="SAM" id="MobiDB-lite"/>
    </source>
</evidence>
<feature type="region of interest" description="Disordered" evidence="1">
    <location>
        <begin position="68"/>
        <end position="92"/>
    </location>
</feature>
<name>A0AAJ8BX05_ASPNG</name>
<dbReference type="KEGG" id="ang:An03g04150"/>
<gene>
    <name evidence="2" type="ORF">An03g04150</name>
</gene>
<dbReference type="AlphaFoldDB" id="A0AAJ8BX05"/>
<dbReference type="GeneID" id="84590706"/>
<protein>
    <submittedName>
        <fullName evidence="2">Uncharacterized protein</fullName>
    </submittedName>
</protein>
<dbReference type="VEuPathDB" id="FungiDB:An03g04150"/>
<evidence type="ECO:0000313" key="2">
    <source>
        <dbReference type="RefSeq" id="XP_059605228.1"/>
    </source>
</evidence>
<dbReference type="RefSeq" id="XP_059605228.1">
    <property type="nucleotide sequence ID" value="XM_059747057.1"/>
</dbReference>
<organism evidence="2">
    <name type="scientific">Aspergillus niger</name>
    <dbReference type="NCBI Taxonomy" id="5061"/>
    <lineage>
        <taxon>Eukaryota</taxon>
        <taxon>Fungi</taxon>
        <taxon>Dikarya</taxon>
        <taxon>Ascomycota</taxon>
        <taxon>Pezizomycotina</taxon>
        <taxon>Eurotiomycetes</taxon>
        <taxon>Eurotiomycetidae</taxon>
        <taxon>Eurotiales</taxon>
        <taxon>Aspergillaceae</taxon>
        <taxon>Aspergillus</taxon>
        <taxon>Aspergillus subgen. Circumdati</taxon>
    </lineage>
</organism>